<evidence type="ECO:0000313" key="3">
    <source>
        <dbReference type="Proteomes" id="UP000299102"/>
    </source>
</evidence>
<protein>
    <submittedName>
        <fullName evidence="2">Uncharacterized protein</fullName>
    </submittedName>
</protein>
<dbReference type="EMBL" id="BGZK01000105">
    <property type="protein sequence ID" value="GBP19228.1"/>
    <property type="molecule type" value="Genomic_DNA"/>
</dbReference>
<evidence type="ECO:0000256" key="1">
    <source>
        <dbReference type="SAM" id="MobiDB-lite"/>
    </source>
</evidence>
<keyword evidence="3" id="KW-1185">Reference proteome</keyword>
<accession>A0A4C1TZ72</accession>
<name>A0A4C1TZ72_EUMVA</name>
<reference evidence="2 3" key="1">
    <citation type="journal article" date="2019" name="Commun. Biol.">
        <title>The bagworm genome reveals a unique fibroin gene that provides high tensile strength.</title>
        <authorList>
            <person name="Kono N."/>
            <person name="Nakamura H."/>
            <person name="Ohtoshi R."/>
            <person name="Tomita M."/>
            <person name="Numata K."/>
            <person name="Arakawa K."/>
        </authorList>
    </citation>
    <scope>NUCLEOTIDE SEQUENCE [LARGE SCALE GENOMIC DNA]</scope>
</reference>
<feature type="compositionally biased region" description="Basic and acidic residues" evidence="1">
    <location>
        <begin position="9"/>
        <end position="18"/>
    </location>
</feature>
<proteinExistence type="predicted"/>
<comment type="caution">
    <text evidence="2">The sequence shown here is derived from an EMBL/GenBank/DDBJ whole genome shotgun (WGS) entry which is preliminary data.</text>
</comment>
<sequence length="161" mass="17611">MHVPRVRRVKENDDDSHNKQANLIVSRSMKSVVIQPRHVPGARVLVPRYELVLSVLFHLRGAKNSGSTAQCAPRVTEQTVRCGISSKFGIVRQYVGHYITTAGKDGPAKEISSASAALVVSEQYKPPLAPGAYGALFLTLRRDMSIAVLNLLHTTNVTLKI</sequence>
<gene>
    <name evidence="2" type="ORF">EVAR_11551_1</name>
</gene>
<feature type="region of interest" description="Disordered" evidence="1">
    <location>
        <begin position="1"/>
        <end position="20"/>
    </location>
</feature>
<evidence type="ECO:0000313" key="2">
    <source>
        <dbReference type="EMBL" id="GBP19228.1"/>
    </source>
</evidence>
<dbReference type="Proteomes" id="UP000299102">
    <property type="component" value="Unassembled WGS sequence"/>
</dbReference>
<organism evidence="2 3">
    <name type="scientific">Eumeta variegata</name>
    <name type="common">Bagworm moth</name>
    <name type="synonym">Eumeta japonica</name>
    <dbReference type="NCBI Taxonomy" id="151549"/>
    <lineage>
        <taxon>Eukaryota</taxon>
        <taxon>Metazoa</taxon>
        <taxon>Ecdysozoa</taxon>
        <taxon>Arthropoda</taxon>
        <taxon>Hexapoda</taxon>
        <taxon>Insecta</taxon>
        <taxon>Pterygota</taxon>
        <taxon>Neoptera</taxon>
        <taxon>Endopterygota</taxon>
        <taxon>Lepidoptera</taxon>
        <taxon>Glossata</taxon>
        <taxon>Ditrysia</taxon>
        <taxon>Tineoidea</taxon>
        <taxon>Psychidae</taxon>
        <taxon>Oiketicinae</taxon>
        <taxon>Eumeta</taxon>
    </lineage>
</organism>
<dbReference type="AlphaFoldDB" id="A0A4C1TZ72"/>